<dbReference type="SUPFAM" id="SSF52172">
    <property type="entry name" value="CheY-like"/>
    <property type="match status" value="1"/>
</dbReference>
<dbReference type="Proteomes" id="UP000886602">
    <property type="component" value="Unassembled WGS sequence"/>
</dbReference>
<evidence type="ECO:0000256" key="1">
    <source>
        <dbReference type="PROSITE-ProRule" id="PRU00169"/>
    </source>
</evidence>
<organism evidence="4 5">
    <name type="scientific">Candidatus Propionivibrio dominans</name>
    <dbReference type="NCBI Taxonomy" id="2954373"/>
    <lineage>
        <taxon>Bacteria</taxon>
        <taxon>Pseudomonadati</taxon>
        <taxon>Pseudomonadota</taxon>
        <taxon>Betaproteobacteria</taxon>
        <taxon>Rhodocyclales</taxon>
        <taxon>Rhodocyclaceae</taxon>
        <taxon>Propionivibrio</taxon>
    </lineage>
</organism>
<evidence type="ECO:0000256" key="2">
    <source>
        <dbReference type="SAM" id="MobiDB-lite"/>
    </source>
</evidence>
<dbReference type="Gene3D" id="3.40.50.2300">
    <property type="match status" value="1"/>
</dbReference>
<reference evidence="4" key="1">
    <citation type="submission" date="2020-10" db="EMBL/GenBank/DDBJ databases">
        <title>Connecting structure to function with the recovery of over 1000 high-quality activated sludge metagenome-assembled genomes encoding full-length rRNA genes using long-read sequencing.</title>
        <authorList>
            <person name="Singleton C.M."/>
            <person name="Petriglieri F."/>
            <person name="Kristensen J.M."/>
            <person name="Kirkegaard R.H."/>
            <person name="Michaelsen T.Y."/>
            <person name="Andersen M.H."/>
            <person name="Karst S.M."/>
            <person name="Dueholm M.S."/>
            <person name="Nielsen P.H."/>
            <person name="Albertsen M."/>
        </authorList>
    </citation>
    <scope>NUCLEOTIDE SEQUENCE</scope>
    <source>
        <strain evidence="4">EsbW_18-Q3-R4-48_MAXAC.044</strain>
    </source>
</reference>
<dbReference type="Pfam" id="PF00072">
    <property type="entry name" value="Response_reg"/>
    <property type="match status" value="1"/>
</dbReference>
<evidence type="ECO:0000313" key="5">
    <source>
        <dbReference type="Proteomes" id="UP000886602"/>
    </source>
</evidence>
<dbReference type="EMBL" id="JADJNC010000011">
    <property type="protein sequence ID" value="MBK7423015.1"/>
    <property type="molecule type" value="Genomic_DNA"/>
</dbReference>
<dbReference type="CDD" id="cd17535">
    <property type="entry name" value="REC_NarL-like"/>
    <property type="match status" value="1"/>
</dbReference>
<dbReference type="InterPro" id="IPR058245">
    <property type="entry name" value="NreC/VraR/RcsB-like_REC"/>
</dbReference>
<comment type="caution">
    <text evidence="4">The sequence shown here is derived from an EMBL/GenBank/DDBJ whole genome shotgun (WGS) entry which is preliminary data.</text>
</comment>
<protein>
    <submittedName>
        <fullName evidence="4">Response regulator transcription factor</fullName>
    </submittedName>
</protein>
<sequence>MIPGTPLSCVLLADRHHGLTEGVRGLLETSFGTVVMVADEASLLEGAIRLRPDVAVVDLSLSRSGSLSWLLALRQRCPELKVIVLSVHDEQSVRRAVMEAGADAFVLKRAIASDLLNAVDAVRRSRNVEVSSDNSRPAQEPGIHTGFQEARMDAKSSSEEWKP</sequence>
<dbReference type="PANTHER" id="PTHR45566:SF2">
    <property type="entry name" value="NARL SUBFAMILY"/>
    <property type="match status" value="1"/>
</dbReference>
<dbReference type="GO" id="GO:0000160">
    <property type="term" value="P:phosphorelay signal transduction system"/>
    <property type="evidence" value="ECO:0007669"/>
    <property type="project" value="InterPro"/>
</dbReference>
<dbReference type="InterPro" id="IPR051015">
    <property type="entry name" value="EvgA-like"/>
</dbReference>
<proteinExistence type="predicted"/>
<dbReference type="InterPro" id="IPR011006">
    <property type="entry name" value="CheY-like_superfamily"/>
</dbReference>
<accession>A0A9D7FDG5</accession>
<dbReference type="PANTHER" id="PTHR45566">
    <property type="entry name" value="HTH-TYPE TRANSCRIPTIONAL REGULATOR YHJB-RELATED"/>
    <property type="match status" value="1"/>
</dbReference>
<dbReference type="AlphaFoldDB" id="A0A9D7FDG5"/>
<feature type="compositionally biased region" description="Polar residues" evidence="2">
    <location>
        <begin position="128"/>
        <end position="137"/>
    </location>
</feature>
<evidence type="ECO:0000313" key="4">
    <source>
        <dbReference type="EMBL" id="MBK7423015.1"/>
    </source>
</evidence>
<feature type="domain" description="Response regulatory" evidence="3">
    <location>
        <begin position="9"/>
        <end position="123"/>
    </location>
</feature>
<dbReference type="InterPro" id="IPR001789">
    <property type="entry name" value="Sig_transdc_resp-reg_receiver"/>
</dbReference>
<gene>
    <name evidence="4" type="ORF">IPJ48_07935</name>
</gene>
<evidence type="ECO:0000259" key="3">
    <source>
        <dbReference type="PROSITE" id="PS50110"/>
    </source>
</evidence>
<feature type="compositionally biased region" description="Basic and acidic residues" evidence="2">
    <location>
        <begin position="150"/>
        <end position="163"/>
    </location>
</feature>
<dbReference type="SMART" id="SM00448">
    <property type="entry name" value="REC"/>
    <property type="match status" value="1"/>
</dbReference>
<dbReference type="PROSITE" id="PS50110">
    <property type="entry name" value="RESPONSE_REGULATORY"/>
    <property type="match status" value="1"/>
</dbReference>
<keyword evidence="1" id="KW-0597">Phosphoprotein</keyword>
<feature type="region of interest" description="Disordered" evidence="2">
    <location>
        <begin position="127"/>
        <end position="163"/>
    </location>
</feature>
<feature type="modified residue" description="4-aspartylphosphate" evidence="1">
    <location>
        <position position="58"/>
    </location>
</feature>
<name>A0A9D7FDG5_9RHOO</name>